<keyword evidence="3" id="KW-1185">Reference proteome</keyword>
<dbReference type="KEGG" id="gfm:Enr17x_24980"/>
<sequence length="63" mass="7198">MKAATRNRLRIAYLIFAPAFLVLCLAAIFIVVFFSDNAICAAPLYLPTLIAFWSMRRCTNWLN</sequence>
<dbReference type="Proteomes" id="UP000318313">
    <property type="component" value="Chromosome"/>
</dbReference>
<proteinExistence type="predicted"/>
<keyword evidence="1" id="KW-0472">Membrane</keyword>
<evidence type="ECO:0000313" key="2">
    <source>
        <dbReference type="EMBL" id="QDV50458.1"/>
    </source>
</evidence>
<protein>
    <submittedName>
        <fullName evidence="2">Uncharacterized protein</fullName>
    </submittedName>
</protein>
<keyword evidence="1" id="KW-0812">Transmembrane</keyword>
<name>A0A518IBH3_9PLAN</name>
<accession>A0A518IBH3</accession>
<reference evidence="2 3" key="1">
    <citation type="submission" date="2019-03" db="EMBL/GenBank/DDBJ databases">
        <title>Deep-cultivation of Planctomycetes and their phenomic and genomic characterization uncovers novel biology.</title>
        <authorList>
            <person name="Wiegand S."/>
            <person name="Jogler M."/>
            <person name="Boedeker C."/>
            <person name="Pinto D."/>
            <person name="Vollmers J."/>
            <person name="Rivas-Marin E."/>
            <person name="Kohn T."/>
            <person name="Peeters S.H."/>
            <person name="Heuer A."/>
            <person name="Rast P."/>
            <person name="Oberbeckmann S."/>
            <person name="Bunk B."/>
            <person name="Jeske O."/>
            <person name="Meyerdierks A."/>
            <person name="Storesund J.E."/>
            <person name="Kallscheuer N."/>
            <person name="Luecker S."/>
            <person name="Lage O.M."/>
            <person name="Pohl T."/>
            <person name="Merkel B.J."/>
            <person name="Hornburger P."/>
            <person name="Mueller R.-W."/>
            <person name="Bruemmer F."/>
            <person name="Labrenz M."/>
            <person name="Spormann A.M."/>
            <person name="Op den Camp H."/>
            <person name="Overmann J."/>
            <person name="Amann R."/>
            <person name="Jetten M.S.M."/>
            <person name="Mascher T."/>
            <person name="Medema M.H."/>
            <person name="Devos D.P."/>
            <person name="Kaster A.-K."/>
            <person name="Ovreas L."/>
            <person name="Rohde M."/>
            <person name="Galperin M.Y."/>
            <person name="Jogler C."/>
        </authorList>
    </citation>
    <scope>NUCLEOTIDE SEQUENCE [LARGE SCALE GENOMIC DNA]</scope>
    <source>
        <strain evidence="2 3">Enr17</strain>
    </source>
</reference>
<dbReference type="EMBL" id="CP037452">
    <property type="protein sequence ID" value="QDV50458.1"/>
    <property type="molecule type" value="Genomic_DNA"/>
</dbReference>
<evidence type="ECO:0000256" key="1">
    <source>
        <dbReference type="SAM" id="Phobius"/>
    </source>
</evidence>
<organism evidence="2 3">
    <name type="scientific">Gimesia fumaroli</name>
    <dbReference type="NCBI Taxonomy" id="2527976"/>
    <lineage>
        <taxon>Bacteria</taxon>
        <taxon>Pseudomonadati</taxon>
        <taxon>Planctomycetota</taxon>
        <taxon>Planctomycetia</taxon>
        <taxon>Planctomycetales</taxon>
        <taxon>Planctomycetaceae</taxon>
        <taxon>Gimesia</taxon>
    </lineage>
</organism>
<dbReference type="AlphaFoldDB" id="A0A518IBH3"/>
<keyword evidence="1" id="KW-1133">Transmembrane helix</keyword>
<gene>
    <name evidence="2" type="ORF">Enr17x_24980</name>
</gene>
<feature type="transmembrane region" description="Helical" evidence="1">
    <location>
        <begin position="12"/>
        <end position="34"/>
    </location>
</feature>
<evidence type="ECO:0000313" key="3">
    <source>
        <dbReference type="Proteomes" id="UP000318313"/>
    </source>
</evidence>